<dbReference type="RefSeq" id="WP_377713031.1">
    <property type="nucleotide sequence ID" value="NZ_JBHTJM010000002.1"/>
</dbReference>
<feature type="active site" description="Proton acceptor" evidence="10">
    <location>
        <position position="311"/>
    </location>
</feature>
<dbReference type="InterPro" id="IPR017846">
    <property type="entry name" value="Nict_dMeBzImd_PRibTrfase_bact"/>
</dbReference>
<dbReference type="PANTHER" id="PTHR43463:SF1">
    <property type="entry name" value="NICOTINATE-NUCLEOTIDE--DIMETHYLBENZIMIDAZOLE PHOSPHORIBOSYLTRANSFERASE"/>
    <property type="match status" value="1"/>
</dbReference>
<evidence type="ECO:0000256" key="8">
    <source>
        <dbReference type="ARBA" id="ARBA00030686"/>
    </source>
</evidence>
<keyword evidence="12" id="KW-1185">Reference proteome</keyword>
<dbReference type="PANTHER" id="PTHR43463">
    <property type="entry name" value="NICOTINATE-NUCLEOTIDE--DIMETHYLBENZIMIDAZOLE PHOSPHORIBOSYLTRANSFERASE"/>
    <property type="match status" value="1"/>
</dbReference>
<gene>
    <name evidence="10 11" type="primary">cobT</name>
    <name evidence="11" type="ORF">ACFQ1O_02660</name>
</gene>
<comment type="catalytic activity">
    <reaction evidence="9 10">
        <text>5,6-dimethylbenzimidazole + nicotinate beta-D-ribonucleotide = alpha-ribazole 5'-phosphate + nicotinate + H(+)</text>
        <dbReference type="Rhea" id="RHEA:11196"/>
        <dbReference type="ChEBI" id="CHEBI:15378"/>
        <dbReference type="ChEBI" id="CHEBI:15890"/>
        <dbReference type="ChEBI" id="CHEBI:32544"/>
        <dbReference type="ChEBI" id="CHEBI:57502"/>
        <dbReference type="ChEBI" id="CHEBI:57918"/>
        <dbReference type="EC" id="2.4.2.21"/>
    </reaction>
</comment>
<comment type="caution">
    <text evidence="11">The sequence shown here is derived from an EMBL/GenBank/DDBJ whole genome shotgun (WGS) entry which is preliminary data.</text>
</comment>
<evidence type="ECO:0000256" key="1">
    <source>
        <dbReference type="ARBA" id="ARBA00005049"/>
    </source>
</evidence>
<keyword evidence="6 10" id="KW-0328">Glycosyltransferase</keyword>
<dbReference type="NCBIfam" id="NF000996">
    <property type="entry name" value="PRK00105.1"/>
    <property type="match status" value="1"/>
</dbReference>
<dbReference type="SUPFAM" id="SSF52733">
    <property type="entry name" value="Nicotinate mononucleotide:5,6-dimethylbenzimidazole phosphoribosyltransferase (CobT)"/>
    <property type="match status" value="1"/>
</dbReference>
<dbReference type="Gene3D" id="3.40.50.10210">
    <property type="match status" value="1"/>
</dbReference>
<evidence type="ECO:0000313" key="12">
    <source>
        <dbReference type="Proteomes" id="UP001596997"/>
    </source>
</evidence>
<keyword evidence="5 10" id="KW-0169">Cobalamin biosynthesis</keyword>
<comment type="similarity">
    <text evidence="2 10">Belongs to the CobT family.</text>
</comment>
<name>A0ABW3I070_9FLAO</name>
<evidence type="ECO:0000256" key="3">
    <source>
        <dbReference type="ARBA" id="ARBA00011991"/>
    </source>
</evidence>
<reference evidence="12" key="1">
    <citation type="journal article" date="2019" name="Int. J. Syst. Evol. Microbiol.">
        <title>The Global Catalogue of Microorganisms (GCM) 10K type strain sequencing project: providing services to taxonomists for standard genome sequencing and annotation.</title>
        <authorList>
            <consortium name="The Broad Institute Genomics Platform"/>
            <consortium name="The Broad Institute Genome Sequencing Center for Infectious Disease"/>
            <person name="Wu L."/>
            <person name="Ma J."/>
        </authorList>
    </citation>
    <scope>NUCLEOTIDE SEQUENCE [LARGE SCALE GENOMIC DNA]</scope>
    <source>
        <strain evidence="12">CCUG 62114</strain>
    </source>
</reference>
<comment type="function">
    <text evidence="10">Catalyzes the synthesis of alpha-ribazole-5'-phosphate from nicotinate mononucleotide (NAMN) and 5,6-dimethylbenzimidazole (DMB).</text>
</comment>
<dbReference type="Gene3D" id="1.10.1610.10">
    <property type="match status" value="1"/>
</dbReference>
<comment type="pathway">
    <text evidence="1 10">Nucleoside biosynthesis; alpha-ribazole biosynthesis; alpha-ribazole from 5,6-dimethylbenzimidazole: step 1/2.</text>
</comment>
<evidence type="ECO:0000256" key="2">
    <source>
        <dbReference type="ARBA" id="ARBA00007110"/>
    </source>
</evidence>
<evidence type="ECO:0000256" key="9">
    <source>
        <dbReference type="ARBA" id="ARBA00047340"/>
    </source>
</evidence>
<dbReference type="InterPro" id="IPR036087">
    <property type="entry name" value="Nict_dMeBzImd_PRibTrfase_sf"/>
</dbReference>
<dbReference type="NCBIfam" id="TIGR03160">
    <property type="entry name" value="cobT_DBIPRT"/>
    <property type="match status" value="1"/>
</dbReference>
<accession>A0ABW3I070</accession>
<dbReference type="CDD" id="cd02439">
    <property type="entry name" value="DMB-PRT_CobT"/>
    <property type="match status" value="1"/>
</dbReference>
<keyword evidence="7 10" id="KW-0808">Transferase</keyword>
<dbReference type="HAMAP" id="MF_00230">
    <property type="entry name" value="CobT"/>
    <property type="match status" value="1"/>
</dbReference>
<proteinExistence type="inferred from homology"/>
<dbReference type="InterPro" id="IPR023195">
    <property type="entry name" value="Nict_dMeBzImd_PRibTrfase_N"/>
</dbReference>
<dbReference type="Proteomes" id="UP001596997">
    <property type="component" value="Unassembled WGS sequence"/>
</dbReference>
<evidence type="ECO:0000313" key="11">
    <source>
        <dbReference type="EMBL" id="MFD0962900.1"/>
    </source>
</evidence>
<evidence type="ECO:0000256" key="7">
    <source>
        <dbReference type="ARBA" id="ARBA00022679"/>
    </source>
</evidence>
<sequence>MISFNIDNISNDLKQVLTDKINNKTKPLGALGMLETIALQVGLIQNSIQPQIKKPSIVVFAGDHGIAKKGEVNPFPQEVTAQMVLNFVNNGAAINVLCNSNNLELHIVDAGVNFEFSNNLIIDSKIALGTQNYEDQPAMTLAQCEEAIQKGAEIVRKIHTDGCNTIGFGEMGIGNTSSASLIMSSILNIPIEDCVGAGTGLSKPEISKKATILKSVIKKHNVTDPLDILHTYGGFEIAMICGAFLAAAELKMTILVDGFIVTAALLVAQKINSAVLDYCVFGHTSGEQGHQKMLSHLNATPILNIGLRLGEGTGAALAMPVIKASVNFLNEMASFSDANVSNN</sequence>
<dbReference type="Pfam" id="PF02277">
    <property type="entry name" value="DBI_PRT"/>
    <property type="match status" value="1"/>
</dbReference>
<evidence type="ECO:0000256" key="10">
    <source>
        <dbReference type="HAMAP-Rule" id="MF_00230"/>
    </source>
</evidence>
<dbReference type="EMBL" id="JBHTJM010000002">
    <property type="protein sequence ID" value="MFD0962900.1"/>
    <property type="molecule type" value="Genomic_DNA"/>
</dbReference>
<organism evidence="11 12">
    <name type="scientific">Pseudofulvibacter geojedonensis</name>
    <dbReference type="NCBI Taxonomy" id="1123758"/>
    <lineage>
        <taxon>Bacteria</taxon>
        <taxon>Pseudomonadati</taxon>
        <taxon>Bacteroidota</taxon>
        <taxon>Flavobacteriia</taxon>
        <taxon>Flavobacteriales</taxon>
        <taxon>Flavobacteriaceae</taxon>
        <taxon>Pseudofulvibacter</taxon>
    </lineage>
</organism>
<dbReference type="EC" id="2.4.2.21" evidence="3 10"/>
<evidence type="ECO:0000256" key="5">
    <source>
        <dbReference type="ARBA" id="ARBA00022573"/>
    </source>
</evidence>
<dbReference type="InterPro" id="IPR003200">
    <property type="entry name" value="Nict_dMeBzImd_PRibTrfase"/>
</dbReference>
<protein>
    <recommendedName>
        <fullName evidence="4 10">Nicotinate-nucleotide--dimethylbenzimidazole phosphoribosyltransferase</fullName>
        <shortName evidence="10">NN:DBI PRT</shortName>
        <ecNumber evidence="3 10">2.4.2.21</ecNumber>
    </recommendedName>
    <alternativeName>
        <fullName evidence="8 10">N(1)-alpha-phosphoribosyltransferase</fullName>
    </alternativeName>
</protein>
<evidence type="ECO:0000256" key="6">
    <source>
        <dbReference type="ARBA" id="ARBA00022676"/>
    </source>
</evidence>
<evidence type="ECO:0000256" key="4">
    <source>
        <dbReference type="ARBA" id="ARBA00015486"/>
    </source>
</evidence>
<dbReference type="GO" id="GO:0008939">
    <property type="term" value="F:nicotinate-nucleotide-dimethylbenzimidazole phosphoribosyltransferase activity"/>
    <property type="evidence" value="ECO:0007669"/>
    <property type="project" value="UniProtKB-EC"/>
</dbReference>